<reference evidence="1 2" key="2">
    <citation type="journal article" date="2022" name="Mol. Ecol. Resour.">
        <title>The genomes of chicory, endive, great burdock and yacon provide insights into Asteraceae paleo-polyploidization history and plant inulin production.</title>
        <authorList>
            <person name="Fan W."/>
            <person name="Wang S."/>
            <person name="Wang H."/>
            <person name="Wang A."/>
            <person name="Jiang F."/>
            <person name="Liu H."/>
            <person name="Zhao H."/>
            <person name="Xu D."/>
            <person name="Zhang Y."/>
        </authorList>
    </citation>
    <scope>NUCLEOTIDE SEQUENCE [LARGE SCALE GENOMIC DNA]</scope>
    <source>
        <strain evidence="2">cv. Punajuju</strain>
        <tissue evidence="1">Leaves</tissue>
    </source>
</reference>
<dbReference type="EMBL" id="CM042016">
    <property type="protein sequence ID" value="KAI3698624.1"/>
    <property type="molecule type" value="Genomic_DNA"/>
</dbReference>
<evidence type="ECO:0000313" key="1">
    <source>
        <dbReference type="EMBL" id="KAI3698624.1"/>
    </source>
</evidence>
<name>A0ACB8ZKZ1_CICIN</name>
<accession>A0ACB8ZKZ1</accession>
<reference evidence="2" key="1">
    <citation type="journal article" date="2022" name="Mol. Ecol. Resour.">
        <title>The genomes of chicory, endive, great burdock and yacon provide insights into Asteraceae palaeo-polyploidization history and plant inulin production.</title>
        <authorList>
            <person name="Fan W."/>
            <person name="Wang S."/>
            <person name="Wang H."/>
            <person name="Wang A."/>
            <person name="Jiang F."/>
            <person name="Liu H."/>
            <person name="Zhao H."/>
            <person name="Xu D."/>
            <person name="Zhang Y."/>
        </authorList>
    </citation>
    <scope>NUCLEOTIDE SEQUENCE [LARGE SCALE GENOMIC DNA]</scope>
    <source>
        <strain evidence="2">cv. Punajuju</strain>
    </source>
</reference>
<sequence length="212" mass="23803">MGSAKLIEADKGISMLGTATSKRQHARQFKALQVLNLARNHINDLIPTFLDEVRDLPGLYLSFNRSGAPESSLAWFTTSDSSLPKRKHDHHDTPTEFYVFFSAPHRVFSFSFPIFFSLSSSSRVPSPSLLPTVGYYSPPPIVAVVCRIRSSLPRQLPAATEFSLLHSLNNLFQEGEKQGGHGLKVKDAFTRKDLEDVAKKLVEEDLYERKRV</sequence>
<protein>
    <submittedName>
        <fullName evidence="1">Uncharacterized protein</fullName>
    </submittedName>
</protein>
<keyword evidence="2" id="KW-1185">Reference proteome</keyword>
<comment type="caution">
    <text evidence="1">The sequence shown here is derived from an EMBL/GenBank/DDBJ whole genome shotgun (WGS) entry which is preliminary data.</text>
</comment>
<organism evidence="1 2">
    <name type="scientific">Cichorium intybus</name>
    <name type="common">Chicory</name>
    <dbReference type="NCBI Taxonomy" id="13427"/>
    <lineage>
        <taxon>Eukaryota</taxon>
        <taxon>Viridiplantae</taxon>
        <taxon>Streptophyta</taxon>
        <taxon>Embryophyta</taxon>
        <taxon>Tracheophyta</taxon>
        <taxon>Spermatophyta</taxon>
        <taxon>Magnoliopsida</taxon>
        <taxon>eudicotyledons</taxon>
        <taxon>Gunneridae</taxon>
        <taxon>Pentapetalae</taxon>
        <taxon>asterids</taxon>
        <taxon>campanulids</taxon>
        <taxon>Asterales</taxon>
        <taxon>Asteraceae</taxon>
        <taxon>Cichorioideae</taxon>
        <taxon>Cichorieae</taxon>
        <taxon>Cichoriinae</taxon>
        <taxon>Cichorium</taxon>
    </lineage>
</organism>
<proteinExistence type="predicted"/>
<dbReference type="Proteomes" id="UP001055811">
    <property type="component" value="Linkage Group LG08"/>
</dbReference>
<evidence type="ECO:0000313" key="2">
    <source>
        <dbReference type="Proteomes" id="UP001055811"/>
    </source>
</evidence>
<gene>
    <name evidence="1" type="ORF">L2E82_42314</name>
</gene>